<dbReference type="PANTHER" id="PTHR11839">
    <property type="entry name" value="UDP/ADP-SUGAR PYROPHOSPHATASE"/>
    <property type="match status" value="1"/>
</dbReference>
<evidence type="ECO:0000259" key="2">
    <source>
        <dbReference type="PROSITE" id="PS51462"/>
    </source>
</evidence>
<reference evidence="3 4" key="1">
    <citation type="submission" date="2018-05" db="EMBL/GenBank/DDBJ databases">
        <title>Amnibacterium sp. M8JJ-5, whole genome shotgun sequence.</title>
        <authorList>
            <person name="Tuo L."/>
        </authorList>
    </citation>
    <scope>NUCLEOTIDE SEQUENCE [LARGE SCALE GENOMIC DNA]</scope>
    <source>
        <strain evidence="3 4">M8JJ-5</strain>
    </source>
</reference>
<dbReference type="GO" id="GO:0019693">
    <property type="term" value="P:ribose phosphate metabolic process"/>
    <property type="evidence" value="ECO:0007669"/>
    <property type="project" value="TreeGrafter"/>
</dbReference>
<dbReference type="EMBL" id="QEOP01000002">
    <property type="protein sequence ID" value="PVZ94823.1"/>
    <property type="molecule type" value="Genomic_DNA"/>
</dbReference>
<dbReference type="GO" id="GO:0016787">
    <property type="term" value="F:hydrolase activity"/>
    <property type="evidence" value="ECO:0007669"/>
    <property type="project" value="UniProtKB-KW"/>
</dbReference>
<dbReference type="Gene3D" id="3.90.79.10">
    <property type="entry name" value="Nucleoside Triphosphate Pyrophosphohydrolase"/>
    <property type="match status" value="1"/>
</dbReference>
<evidence type="ECO:0000256" key="1">
    <source>
        <dbReference type="ARBA" id="ARBA00022801"/>
    </source>
</evidence>
<dbReference type="CDD" id="cd24158">
    <property type="entry name" value="NUDIX_ADPRase_Rv1700"/>
    <property type="match status" value="1"/>
</dbReference>
<keyword evidence="4" id="KW-1185">Reference proteome</keyword>
<dbReference type="PROSITE" id="PS51462">
    <property type="entry name" value="NUDIX"/>
    <property type="match status" value="1"/>
</dbReference>
<dbReference type="RefSeq" id="WP_116757334.1">
    <property type="nucleotide sequence ID" value="NZ_JBHUEX010000001.1"/>
</dbReference>
<protein>
    <submittedName>
        <fullName evidence="3">ADP-ribose pyrophosphatase</fullName>
    </submittedName>
</protein>
<keyword evidence="1" id="KW-0378">Hydrolase</keyword>
<dbReference type="Proteomes" id="UP000244893">
    <property type="component" value="Unassembled WGS sequence"/>
</dbReference>
<comment type="caution">
    <text evidence="3">The sequence shown here is derived from an EMBL/GenBank/DDBJ whole genome shotgun (WGS) entry which is preliminary data.</text>
</comment>
<evidence type="ECO:0000313" key="3">
    <source>
        <dbReference type="EMBL" id="PVZ94823.1"/>
    </source>
</evidence>
<dbReference type="GO" id="GO:0006753">
    <property type="term" value="P:nucleoside phosphate metabolic process"/>
    <property type="evidence" value="ECO:0007669"/>
    <property type="project" value="TreeGrafter"/>
</dbReference>
<dbReference type="OrthoDB" id="9806150at2"/>
<dbReference type="PANTHER" id="PTHR11839:SF31">
    <property type="entry name" value="ADP-RIBOSE PYROPHOSPHATASE"/>
    <property type="match status" value="1"/>
</dbReference>
<organism evidence="3 4">
    <name type="scientific">Amnibacterium flavum</name>
    <dbReference type="NCBI Taxonomy" id="2173173"/>
    <lineage>
        <taxon>Bacteria</taxon>
        <taxon>Bacillati</taxon>
        <taxon>Actinomycetota</taxon>
        <taxon>Actinomycetes</taxon>
        <taxon>Micrococcales</taxon>
        <taxon>Microbacteriaceae</taxon>
        <taxon>Amnibacterium</taxon>
    </lineage>
</organism>
<dbReference type="InterPro" id="IPR000086">
    <property type="entry name" value="NUDIX_hydrolase_dom"/>
</dbReference>
<accession>A0A2V1HQD8</accession>
<dbReference type="GO" id="GO:0005829">
    <property type="term" value="C:cytosol"/>
    <property type="evidence" value="ECO:0007669"/>
    <property type="project" value="TreeGrafter"/>
</dbReference>
<evidence type="ECO:0000313" key="4">
    <source>
        <dbReference type="Proteomes" id="UP000244893"/>
    </source>
</evidence>
<name>A0A2V1HQD8_9MICO</name>
<gene>
    <name evidence="3" type="ORF">DDQ50_14215</name>
</gene>
<dbReference type="SUPFAM" id="SSF55811">
    <property type="entry name" value="Nudix"/>
    <property type="match status" value="1"/>
</dbReference>
<proteinExistence type="predicted"/>
<dbReference type="AlphaFoldDB" id="A0A2V1HQD8"/>
<dbReference type="InterPro" id="IPR015797">
    <property type="entry name" value="NUDIX_hydrolase-like_dom_sf"/>
</dbReference>
<feature type="domain" description="Nudix hydrolase" evidence="2">
    <location>
        <begin position="58"/>
        <end position="195"/>
    </location>
</feature>
<dbReference type="Pfam" id="PF00293">
    <property type="entry name" value="NUDIX"/>
    <property type="match status" value="1"/>
</dbReference>
<sequence>MTEPATSQSGPGDAAAELRDEPAEYPVVSRRPVFNGHVWDVVSETVDYNGSELTRDFIDHPGAVAVLALDDEGRVLLIKQYRHPVRARDWEIPAGLLDVDGEPPLAAAKRELAEEADLEAAEWNVLAEFWTSPGGSNEALRVYLARDLSDLDAFERFDEEADIEKRWVALDDALAAVLARDLQSPSLAIGVLAAFASRQGGWASLGDADEPWPRHPRIGHGDW</sequence>